<dbReference type="Gene3D" id="1.10.10.10">
    <property type="entry name" value="Winged helix-like DNA-binding domain superfamily/Winged helix DNA-binding domain"/>
    <property type="match status" value="1"/>
</dbReference>
<dbReference type="EMBL" id="JABZFV010000002">
    <property type="protein sequence ID" value="MBF0934152.1"/>
    <property type="molecule type" value="Genomic_DNA"/>
</dbReference>
<feature type="domain" description="HTH arsR-type" evidence="4">
    <location>
        <begin position="2"/>
        <end position="96"/>
    </location>
</feature>
<comment type="caution">
    <text evidence="5">The sequence shown here is derived from an EMBL/GenBank/DDBJ whole genome shotgun (WGS) entry which is preliminary data.</text>
</comment>
<dbReference type="InterPro" id="IPR036388">
    <property type="entry name" value="WH-like_DNA-bd_sf"/>
</dbReference>
<evidence type="ECO:0000256" key="1">
    <source>
        <dbReference type="ARBA" id="ARBA00023015"/>
    </source>
</evidence>
<evidence type="ECO:0000256" key="3">
    <source>
        <dbReference type="ARBA" id="ARBA00023163"/>
    </source>
</evidence>
<evidence type="ECO:0000313" key="6">
    <source>
        <dbReference type="Proteomes" id="UP000757900"/>
    </source>
</evidence>
<reference evidence="5" key="1">
    <citation type="submission" date="2020-04" db="EMBL/GenBank/DDBJ databases">
        <title>Deep metagenomics examines the oral microbiome during advanced dental caries in children, revealing novel taxa and co-occurrences with host molecules.</title>
        <authorList>
            <person name="Baker J.L."/>
            <person name="Morton J.T."/>
            <person name="Dinis M."/>
            <person name="Alvarez R."/>
            <person name="Tran N.C."/>
            <person name="Knight R."/>
            <person name="Edlund A."/>
        </authorList>
    </citation>
    <scope>NUCLEOTIDE SEQUENCE</scope>
    <source>
        <strain evidence="5">JCVI_23_bin.16</strain>
    </source>
</reference>
<accession>A0A929MMW2</accession>
<dbReference type="AlphaFoldDB" id="A0A929MMW2"/>
<dbReference type="PRINTS" id="PR00778">
    <property type="entry name" value="HTHARSR"/>
</dbReference>
<dbReference type="InterPro" id="IPR011991">
    <property type="entry name" value="ArsR-like_HTH"/>
</dbReference>
<keyword evidence="3" id="KW-0804">Transcription</keyword>
<dbReference type="InterPro" id="IPR001845">
    <property type="entry name" value="HTH_ArsR_DNA-bd_dom"/>
</dbReference>
<sequence length="98" mass="11178">MYDEQVIEELVQFFKAVADVSRLKLLLHLMKQEANVNELAEATGLTLSGVSHQLKLLKLMKLVKSSKQGKYVYYSLDDHHVKHIINDSLIHLSEEGSE</sequence>
<dbReference type="CDD" id="cd00090">
    <property type="entry name" value="HTH_ARSR"/>
    <property type="match status" value="1"/>
</dbReference>
<organism evidence="5 6">
    <name type="scientific">Abiotrophia defectiva</name>
    <name type="common">Streptococcus defectivus</name>
    <dbReference type="NCBI Taxonomy" id="46125"/>
    <lineage>
        <taxon>Bacteria</taxon>
        <taxon>Bacillati</taxon>
        <taxon>Bacillota</taxon>
        <taxon>Bacilli</taxon>
        <taxon>Lactobacillales</taxon>
        <taxon>Aerococcaceae</taxon>
        <taxon>Abiotrophia</taxon>
    </lineage>
</organism>
<keyword evidence="2" id="KW-0238">DNA-binding</keyword>
<dbReference type="InterPro" id="IPR036390">
    <property type="entry name" value="WH_DNA-bd_sf"/>
</dbReference>
<dbReference type="PANTHER" id="PTHR33154">
    <property type="entry name" value="TRANSCRIPTIONAL REGULATOR, ARSR FAMILY"/>
    <property type="match status" value="1"/>
</dbReference>
<gene>
    <name evidence="5" type="ORF">HXK00_00735</name>
</gene>
<dbReference type="PROSITE" id="PS50987">
    <property type="entry name" value="HTH_ARSR_2"/>
    <property type="match status" value="1"/>
</dbReference>
<evidence type="ECO:0000313" key="5">
    <source>
        <dbReference type="EMBL" id="MBF0934152.1"/>
    </source>
</evidence>
<dbReference type="PANTHER" id="PTHR33154:SF18">
    <property type="entry name" value="ARSENICAL RESISTANCE OPERON REPRESSOR"/>
    <property type="match status" value="1"/>
</dbReference>
<proteinExistence type="predicted"/>
<dbReference type="GO" id="GO:0003700">
    <property type="term" value="F:DNA-binding transcription factor activity"/>
    <property type="evidence" value="ECO:0007669"/>
    <property type="project" value="InterPro"/>
</dbReference>
<evidence type="ECO:0000259" key="4">
    <source>
        <dbReference type="PROSITE" id="PS50987"/>
    </source>
</evidence>
<dbReference type="NCBIfam" id="NF033788">
    <property type="entry name" value="HTH_metalloreg"/>
    <property type="match status" value="1"/>
</dbReference>
<evidence type="ECO:0000256" key="2">
    <source>
        <dbReference type="ARBA" id="ARBA00023125"/>
    </source>
</evidence>
<keyword evidence="1" id="KW-0805">Transcription regulation</keyword>
<dbReference type="InterPro" id="IPR051081">
    <property type="entry name" value="HTH_MetalResp_TranReg"/>
</dbReference>
<protein>
    <submittedName>
        <fullName evidence="5">Helix-turn-helix transcriptional regulator</fullName>
    </submittedName>
</protein>
<dbReference type="Pfam" id="PF01022">
    <property type="entry name" value="HTH_5"/>
    <property type="match status" value="1"/>
</dbReference>
<dbReference type="GO" id="GO:0003677">
    <property type="term" value="F:DNA binding"/>
    <property type="evidence" value="ECO:0007669"/>
    <property type="project" value="UniProtKB-KW"/>
</dbReference>
<name>A0A929MMW2_ABIDE</name>
<dbReference type="Proteomes" id="UP000757900">
    <property type="component" value="Unassembled WGS sequence"/>
</dbReference>
<dbReference type="SMART" id="SM00418">
    <property type="entry name" value="HTH_ARSR"/>
    <property type="match status" value="1"/>
</dbReference>
<dbReference type="SUPFAM" id="SSF46785">
    <property type="entry name" value="Winged helix' DNA-binding domain"/>
    <property type="match status" value="1"/>
</dbReference>